<feature type="transmembrane region" description="Helical" evidence="7">
    <location>
        <begin position="136"/>
        <end position="153"/>
    </location>
</feature>
<dbReference type="PANTHER" id="PTHR23517">
    <property type="entry name" value="RESISTANCE PROTEIN MDTM, PUTATIVE-RELATED-RELATED"/>
    <property type="match status" value="1"/>
</dbReference>
<evidence type="ECO:0000256" key="3">
    <source>
        <dbReference type="ARBA" id="ARBA00022475"/>
    </source>
</evidence>
<accession>A0A937EHG0</accession>
<feature type="transmembrane region" description="Helical" evidence="7">
    <location>
        <begin position="39"/>
        <end position="61"/>
    </location>
</feature>
<comment type="caution">
    <text evidence="8">The sequence shown here is derived from an EMBL/GenBank/DDBJ whole genome shotgun (WGS) entry which is preliminary data.</text>
</comment>
<evidence type="ECO:0000256" key="2">
    <source>
        <dbReference type="ARBA" id="ARBA00022448"/>
    </source>
</evidence>
<dbReference type="Gene3D" id="1.20.1250.20">
    <property type="entry name" value="MFS general substrate transporter like domains"/>
    <property type="match status" value="1"/>
</dbReference>
<dbReference type="EMBL" id="JAERRK010000003">
    <property type="protein sequence ID" value="MBL1082159.1"/>
    <property type="molecule type" value="Genomic_DNA"/>
</dbReference>
<evidence type="ECO:0000256" key="4">
    <source>
        <dbReference type="ARBA" id="ARBA00022692"/>
    </source>
</evidence>
<proteinExistence type="predicted"/>
<keyword evidence="9" id="KW-1185">Reference proteome</keyword>
<evidence type="ECO:0000256" key="1">
    <source>
        <dbReference type="ARBA" id="ARBA00004651"/>
    </source>
</evidence>
<keyword evidence="2" id="KW-0813">Transport</keyword>
<evidence type="ECO:0000313" key="9">
    <source>
        <dbReference type="Proteomes" id="UP000661858"/>
    </source>
</evidence>
<dbReference type="Pfam" id="PF07690">
    <property type="entry name" value="MFS_1"/>
    <property type="match status" value="1"/>
</dbReference>
<keyword evidence="5 7" id="KW-1133">Transmembrane helix</keyword>
<comment type="subcellular location">
    <subcellularLocation>
        <location evidence="1">Cell membrane</location>
        <topology evidence="1">Multi-pass membrane protein</topology>
    </subcellularLocation>
</comment>
<dbReference type="InterPro" id="IPR036259">
    <property type="entry name" value="MFS_trans_sf"/>
</dbReference>
<feature type="transmembrane region" description="Helical" evidence="7">
    <location>
        <begin position="271"/>
        <end position="293"/>
    </location>
</feature>
<name>A0A937EHG0_9ACTN</name>
<feature type="transmembrane region" description="Helical" evidence="7">
    <location>
        <begin position="159"/>
        <end position="179"/>
    </location>
</feature>
<evidence type="ECO:0000256" key="5">
    <source>
        <dbReference type="ARBA" id="ARBA00022989"/>
    </source>
</evidence>
<dbReference type="GO" id="GO:0022857">
    <property type="term" value="F:transmembrane transporter activity"/>
    <property type="evidence" value="ECO:0007669"/>
    <property type="project" value="InterPro"/>
</dbReference>
<feature type="transmembrane region" description="Helical" evidence="7">
    <location>
        <begin position="247"/>
        <end position="264"/>
    </location>
</feature>
<feature type="transmembrane region" description="Helical" evidence="7">
    <location>
        <begin position="7"/>
        <end position="27"/>
    </location>
</feature>
<keyword evidence="3" id="KW-1003">Cell membrane</keyword>
<dbReference type="InterPro" id="IPR011701">
    <property type="entry name" value="MFS"/>
</dbReference>
<evidence type="ECO:0000313" key="8">
    <source>
        <dbReference type="EMBL" id="MBL1082159.1"/>
    </source>
</evidence>
<keyword evidence="4 7" id="KW-0812">Transmembrane</keyword>
<dbReference type="PANTHER" id="PTHR23517:SF2">
    <property type="entry name" value="MULTIDRUG RESISTANCE PROTEIN MDTH"/>
    <property type="match status" value="1"/>
</dbReference>
<dbReference type="GO" id="GO:0005886">
    <property type="term" value="C:plasma membrane"/>
    <property type="evidence" value="ECO:0007669"/>
    <property type="project" value="UniProtKB-SubCell"/>
</dbReference>
<dbReference type="RefSeq" id="WP_201833790.1">
    <property type="nucleotide sequence ID" value="NZ_JAERRK010000003.1"/>
</dbReference>
<dbReference type="AlphaFoldDB" id="A0A937EHG0"/>
<dbReference type="SUPFAM" id="SSF103473">
    <property type="entry name" value="MFS general substrate transporter"/>
    <property type="match status" value="1"/>
</dbReference>
<gene>
    <name evidence="8" type="ORF">JK359_09215</name>
</gene>
<feature type="transmembrane region" description="Helical" evidence="7">
    <location>
        <begin position="214"/>
        <end position="235"/>
    </location>
</feature>
<evidence type="ECO:0000256" key="7">
    <source>
        <dbReference type="SAM" id="Phobius"/>
    </source>
</evidence>
<protein>
    <submittedName>
        <fullName evidence="8">MFS transporter</fullName>
    </submittedName>
</protein>
<dbReference type="Proteomes" id="UP000661858">
    <property type="component" value="Unassembled WGS sequence"/>
</dbReference>
<feature type="transmembrane region" description="Helical" evidence="7">
    <location>
        <begin position="299"/>
        <end position="322"/>
    </location>
</feature>
<organism evidence="8 9">
    <name type="scientific">Streptomyces actinomycinicus</name>
    <dbReference type="NCBI Taxonomy" id="1695166"/>
    <lineage>
        <taxon>Bacteria</taxon>
        <taxon>Bacillati</taxon>
        <taxon>Actinomycetota</taxon>
        <taxon>Actinomycetes</taxon>
        <taxon>Kitasatosporales</taxon>
        <taxon>Streptomycetaceae</taxon>
        <taxon>Streptomyces</taxon>
    </lineage>
</organism>
<evidence type="ECO:0000256" key="6">
    <source>
        <dbReference type="ARBA" id="ARBA00023136"/>
    </source>
</evidence>
<keyword evidence="6 7" id="KW-0472">Membrane</keyword>
<feature type="transmembrane region" description="Helical" evidence="7">
    <location>
        <begin position="368"/>
        <end position="385"/>
    </location>
</feature>
<dbReference type="InterPro" id="IPR050171">
    <property type="entry name" value="MFS_Transporters"/>
</dbReference>
<sequence>MIRERKRALVGVVGGILLANTGSYIWFPVLVATLGGSDSGFWAGVVMCMTYVGRLLATFCYEGVAARAGVRGGVFLGTALEAVALGLMGFTDGVLAYSVLAFFIGFGSGTSFPGLKNVLVSFPEDERPKAFSAFQMAGQVGLFGGALLGAVLADVELRTLFTVVFVFFTGFCLITSALIPRGGFGGAPDAADGRVPLFSLTAFKGIEVRGATRYFLLSAAFWFLSLGFVVGIPLHMDEYVPGWAPSAPFWITGLSILVLQYPLFKLFNKRFSPGAVMAVGLAGMTVAFLAFGAGRTAPWVVVGCLTVVLGEILFVPSFDLWIARRVPEDRLARAMGAMHFFRSAGNMAGSLAAGILFDLSRSLGVAGGNWYVAALLAAGCALACLSGRHSGTATGTDAAGVDVTENDVTQSEEAVRENV</sequence>
<reference evidence="8" key="1">
    <citation type="submission" date="2021-01" db="EMBL/GenBank/DDBJ databases">
        <title>WGS of actinomycetes isolated from Thailand.</title>
        <authorList>
            <person name="Thawai C."/>
        </authorList>
    </citation>
    <scope>NUCLEOTIDE SEQUENCE</scope>
    <source>
        <strain evidence="8">RCU-197</strain>
    </source>
</reference>